<dbReference type="STRING" id="1479485.DA73_0215090"/>
<evidence type="ECO:0000313" key="6">
    <source>
        <dbReference type="Proteomes" id="UP000029738"/>
    </source>
</evidence>
<keyword evidence="1 5" id="KW-0489">Methyltransferase</keyword>
<reference evidence="4" key="2">
    <citation type="submission" date="2019-11" db="EMBL/GenBank/DDBJ databases">
        <title>Improved Assembly of Tolypothrix boutellei genome.</title>
        <authorList>
            <person name="Sarangi A.N."/>
            <person name="Mukherjee M."/>
            <person name="Ghosh S."/>
            <person name="Singh D."/>
            <person name="Das A."/>
            <person name="Kant S."/>
            <person name="Prusty A."/>
            <person name="Tripathy S."/>
        </authorList>
    </citation>
    <scope>NUCLEOTIDE SEQUENCE</scope>
    <source>
        <strain evidence="4">VB521301</strain>
    </source>
</reference>
<evidence type="ECO:0000313" key="4">
    <source>
        <dbReference type="EMBL" id="KAF3885895.1"/>
    </source>
</evidence>
<protein>
    <submittedName>
        <fullName evidence="4 5">Methyltransferase</fullName>
    </submittedName>
</protein>
<dbReference type="Gene3D" id="2.20.25.110">
    <property type="entry name" value="S-adenosyl-L-methionine-dependent methyltransferases"/>
    <property type="match status" value="1"/>
</dbReference>
<organism evidence="5">
    <name type="scientific">Tolypothrix bouteillei VB521301</name>
    <dbReference type="NCBI Taxonomy" id="1479485"/>
    <lineage>
        <taxon>Bacteria</taxon>
        <taxon>Bacillati</taxon>
        <taxon>Cyanobacteriota</taxon>
        <taxon>Cyanophyceae</taxon>
        <taxon>Nostocales</taxon>
        <taxon>Tolypothrichaceae</taxon>
        <taxon>Tolypothrix</taxon>
    </lineage>
</organism>
<sequence>MSSANASLEQNIRSFYNDVNVAYSGEQVSDIWLNFVGKHFLEYLPLGSYILDIGCGKGELVRKLINKGYQVTGLDISDGMLEFARKKIPNGRFMRDDILSLELPPTFNAVVASNNVFNHILNLDDLTKAFQNIYSALLENGWFVFDSTEGSRVLDGDSPIENPLADGDFGEDYAWLERYTNNTPDGKSYQYQRVTFQLLNGQWQRSESVCTIQGYSKAEVQFALEKAGFTKVTIYDLTKDKDFPTHFLEDLRMAYVARKL</sequence>
<dbReference type="PANTHER" id="PTHR43861">
    <property type="entry name" value="TRANS-ACONITATE 2-METHYLTRANSFERASE-RELATED"/>
    <property type="match status" value="1"/>
</dbReference>
<evidence type="ECO:0000313" key="5">
    <source>
        <dbReference type="EMBL" id="KIE10000.1"/>
    </source>
</evidence>
<dbReference type="AlphaFoldDB" id="A0A0C1RCM6"/>
<feature type="domain" description="Methyltransferase" evidence="3">
    <location>
        <begin position="50"/>
        <end position="141"/>
    </location>
</feature>
<keyword evidence="2 5" id="KW-0808">Transferase</keyword>
<dbReference type="GO" id="GO:0032259">
    <property type="term" value="P:methylation"/>
    <property type="evidence" value="ECO:0007669"/>
    <property type="project" value="UniProtKB-KW"/>
</dbReference>
<dbReference type="RefSeq" id="WP_038081832.1">
    <property type="nucleotide sequence ID" value="NZ_JHEG04000001.1"/>
</dbReference>
<evidence type="ECO:0000256" key="1">
    <source>
        <dbReference type="ARBA" id="ARBA00022603"/>
    </source>
</evidence>
<evidence type="ECO:0000256" key="2">
    <source>
        <dbReference type="ARBA" id="ARBA00022679"/>
    </source>
</evidence>
<dbReference type="Pfam" id="PF13649">
    <property type="entry name" value="Methyltransf_25"/>
    <property type="match status" value="1"/>
</dbReference>
<accession>A0A0C1RCM6</accession>
<evidence type="ECO:0000259" key="3">
    <source>
        <dbReference type="Pfam" id="PF13649"/>
    </source>
</evidence>
<dbReference type="Proteomes" id="UP000029738">
    <property type="component" value="Unassembled WGS sequence"/>
</dbReference>
<dbReference type="InterPro" id="IPR041698">
    <property type="entry name" value="Methyltransf_25"/>
</dbReference>
<dbReference type="Gene3D" id="3.40.50.150">
    <property type="entry name" value="Vaccinia Virus protein VP39"/>
    <property type="match status" value="1"/>
</dbReference>
<dbReference type="SUPFAM" id="SSF53335">
    <property type="entry name" value="S-adenosyl-L-methionine-dependent methyltransferases"/>
    <property type="match status" value="1"/>
</dbReference>
<keyword evidence="6" id="KW-1185">Reference proteome</keyword>
<name>A0A0C1RCM6_9CYAN</name>
<dbReference type="OrthoDB" id="9804312at2"/>
<proteinExistence type="predicted"/>
<dbReference type="InterPro" id="IPR029063">
    <property type="entry name" value="SAM-dependent_MTases_sf"/>
</dbReference>
<dbReference type="CDD" id="cd02440">
    <property type="entry name" value="AdoMet_MTases"/>
    <property type="match status" value="1"/>
</dbReference>
<dbReference type="EMBL" id="JHEG04000001">
    <property type="protein sequence ID" value="KAF3885895.1"/>
    <property type="molecule type" value="Genomic_DNA"/>
</dbReference>
<gene>
    <name evidence="5" type="ORF">DA73_0215090</name>
    <name evidence="4" type="ORF">DA73_0400010755</name>
</gene>
<dbReference type="GO" id="GO:0008168">
    <property type="term" value="F:methyltransferase activity"/>
    <property type="evidence" value="ECO:0007669"/>
    <property type="project" value="UniProtKB-KW"/>
</dbReference>
<comment type="caution">
    <text evidence="5">The sequence shown here is derived from an EMBL/GenBank/DDBJ whole genome shotgun (WGS) entry which is preliminary data.</text>
</comment>
<dbReference type="EMBL" id="JHEG02000048">
    <property type="protein sequence ID" value="KIE10000.1"/>
    <property type="molecule type" value="Genomic_DNA"/>
</dbReference>
<reference evidence="5" key="1">
    <citation type="journal article" date="2015" name="Genome Announc.">
        <title>Draft Genome Sequence of Tolypothrix boutellei Strain VB521301.</title>
        <authorList>
            <person name="Chandrababunaidu M.M."/>
            <person name="Singh D."/>
            <person name="Sen D."/>
            <person name="Bhan S."/>
            <person name="Das S."/>
            <person name="Gupta A."/>
            <person name="Adhikary S.P."/>
            <person name="Tripathy S."/>
        </authorList>
    </citation>
    <scope>NUCLEOTIDE SEQUENCE</scope>
    <source>
        <strain evidence="5">VB521301</strain>
    </source>
</reference>
<dbReference type="PANTHER" id="PTHR43861:SF1">
    <property type="entry name" value="TRANS-ACONITATE 2-METHYLTRANSFERASE"/>
    <property type="match status" value="1"/>
</dbReference>